<name>A0A5K7ZFK4_9BACT</name>
<dbReference type="PANTHER" id="PTHR33755">
    <property type="entry name" value="TOXIN PARE1-RELATED"/>
    <property type="match status" value="1"/>
</dbReference>
<sequence>MVARLWSSFNKLASHPEAGRPGRVFGARELVVSQTPFIVPYRISNSEIQILRVLHGARKWPDSF</sequence>
<dbReference type="Pfam" id="PF05016">
    <property type="entry name" value="ParE_toxin"/>
    <property type="match status" value="1"/>
</dbReference>
<reference evidence="3 4" key="1">
    <citation type="submission" date="2019-11" db="EMBL/GenBank/DDBJ databases">
        <title>Comparative genomics of hydrocarbon-degrading Desulfosarcina strains.</title>
        <authorList>
            <person name="Watanabe M."/>
            <person name="Kojima H."/>
            <person name="Fukui M."/>
        </authorList>
    </citation>
    <scope>NUCLEOTIDE SEQUENCE [LARGE SCALE GENOMIC DNA]</scope>
    <source>
        <strain evidence="3 4">28bB2T</strain>
    </source>
</reference>
<keyword evidence="2" id="KW-1277">Toxin-antitoxin system</keyword>
<dbReference type="KEGG" id="dov:DSCO28_14280"/>
<organism evidence="3 4">
    <name type="scientific">Desulfosarcina ovata subsp. sediminis</name>
    <dbReference type="NCBI Taxonomy" id="885957"/>
    <lineage>
        <taxon>Bacteria</taxon>
        <taxon>Pseudomonadati</taxon>
        <taxon>Thermodesulfobacteriota</taxon>
        <taxon>Desulfobacteria</taxon>
        <taxon>Desulfobacterales</taxon>
        <taxon>Desulfosarcinaceae</taxon>
        <taxon>Desulfosarcina</taxon>
    </lineage>
</organism>
<evidence type="ECO:0000256" key="2">
    <source>
        <dbReference type="ARBA" id="ARBA00022649"/>
    </source>
</evidence>
<dbReference type="AlphaFoldDB" id="A0A5K7ZFK4"/>
<dbReference type="Proteomes" id="UP000425960">
    <property type="component" value="Chromosome"/>
</dbReference>
<evidence type="ECO:0008006" key="5">
    <source>
        <dbReference type="Google" id="ProtNLM"/>
    </source>
</evidence>
<accession>A0A5K7ZFK4</accession>
<evidence type="ECO:0000256" key="1">
    <source>
        <dbReference type="ARBA" id="ARBA00006226"/>
    </source>
</evidence>
<dbReference type="InterPro" id="IPR051803">
    <property type="entry name" value="TA_system_RelE-like_toxin"/>
</dbReference>
<dbReference type="Gene3D" id="3.30.2310.20">
    <property type="entry name" value="RelE-like"/>
    <property type="match status" value="1"/>
</dbReference>
<dbReference type="EMBL" id="AP021876">
    <property type="protein sequence ID" value="BBO80862.1"/>
    <property type="molecule type" value="Genomic_DNA"/>
</dbReference>
<dbReference type="InterPro" id="IPR035093">
    <property type="entry name" value="RelE/ParE_toxin_dom_sf"/>
</dbReference>
<dbReference type="RefSeq" id="WP_197910422.1">
    <property type="nucleotide sequence ID" value="NZ_AP021876.1"/>
</dbReference>
<gene>
    <name evidence="3" type="ORF">DSCO28_14280</name>
</gene>
<protein>
    <recommendedName>
        <fullName evidence="5">Toxin Y4kP</fullName>
    </recommendedName>
</protein>
<dbReference type="PANTHER" id="PTHR33755:SF6">
    <property type="entry name" value="PLASMID STABILIZATION SYSTEM PROTEIN"/>
    <property type="match status" value="1"/>
</dbReference>
<comment type="similarity">
    <text evidence="1">Belongs to the RelE toxin family.</text>
</comment>
<dbReference type="InterPro" id="IPR007712">
    <property type="entry name" value="RelE/ParE_toxin"/>
</dbReference>
<evidence type="ECO:0000313" key="4">
    <source>
        <dbReference type="Proteomes" id="UP000425960"/>
    </source>
</evidence>
<evidence type="ECO:0000313" key="3">
    <source>
        <dbReference type="EMBL" id="BBO80862.1"/>
    </source>
</evidence>
<proteinExistence type="inferred from homology"/>